<reference evidence="2 3" key="1">
    <citation type="journal article" date="2020" name="Nat. Food">
        <title>A phased Vanilla planifolia genome enables genetic improvement of flavour and production.</title>
        <authorList>
            <person name="Hasing T."/>
            <person name="Tang H."/>
            <person name="Brym M."/>
            <person name="Khazi F."/>
            <person name="Huang T."/>
            <person name="Chambers A.H."/>
        </authorList>
    </citation>
    <scope>NUCLEOTIDE SEQUENCE [LARGE SCALE GENOMIC DNA]</scope>
    <source>
        <tissue evidence="2">Leaf</tissue>
    </source>
</reference>
<evidence type="ECO:0000256" key="1">
    <source>
        <dbReference type="SAM" id="MobiDB-lite"/>
    </source>
</evidence>
<dbReference type="InterPro" id="IPR052650">
    <property type="entry name" value="Zinc_finger_CCCH"/>
</dbReference>
<dbReference type="Proteomes" id="UP000639772">
    <property type="component" value="Chromosome 3"/>
</dbReference>
<feature type="region of interest" description="Disordered" evidence="1">
    <location>
        <begin position="318"/>
        <end position="357"/>
    </location>
</feature>
<comment type="caution">
    <text evidence="2">The sequence shown here is derived from an EMBL/GenBank/DDBJ whole genome shotgun (WGS) entry which is preliminary data.</text>
</comment>
<gene>
    <name evidence="2" type="ORF">HPP92_007692</name>
</gene>
<evidence type="ECO:0000313" key="2">
    <source>
        <dbReference type="EMBL" id="KAG0490829.1"/>
    </source>
</evidence>
<dbReference type="OrthoDB" id="1935339at2759"/>
<dbReference type="AlphaFoldDB" id="A0A835RKQ5"/>
<evidence type="ECO:0000313" key="3">
    <source>
        <dbReference type="Proteomes" id="UP000639772"/>
    </source>
</evidence>
<dbReference type="EMBL" id="JADCNM010000003">
    <property type="protein sequence ID" value="KAG0490829.1"/>
    <property type="molecule type" value="Genomic_DNA"/>
</dbReference>
<sequence length="514" mass="56749">MMALPNRPAYPSSELSHLRQNNAVSIRNDLQPSVGSYMPVELPRTYPSDHFTESFVSVASSSHPPKQIVDSGWRPVSFSNHKDHPFNKEDGLLRPSLSEAQRGMLGSQTDYGRRQPIPHTGVAPVQIQGSTPFSLALPSSFVIDHADPSPYISELGRSQTRNAHHGHEQPSFNLHRPMDGSFSTIFDTHASMHPSMQRYTENNFQKLSSDNSFPRFPVRELHNPYASTFEQTLKSTMVSGTEIRRYDSSFSADHVPIVGTGSMIRASPISSKVFVEQVLPRVGSYQPESSAEVIPNLQKQLVSKAESGAPYDPLFDSIEPSPGASKMRVEEQNSGVNDTGSASKFNSHRSVTGSKKHRGGLVAELKFDVEELGEVATDADAGGVENASPELLDGNNWSPAIPVDVAERNVGEIEIDQVRSPGKSKRNKDSKSMKLFKIAVAEFAKEVLKPSWRQGNMSKEAFKTIVKKTVDKVSRAVPSHHLPKSQAKINQYVESSQRKLTKLVMGYVDKYVNI</sequence>
<feature type="compositionally biased region" description="Polar residues" evidence="1">
    <location>
        <begin position="332"/>
        <end position="353"/>
    </location>
</feature>
<name>A0A835RKQ5_VANPL</name>
<proteinExistence type="predicted"/>
<dbReference type="PANTHER" id="PTHR36886:SF7">
    <property type="entry name" value="EXPRESSED PROTEIN"/>
    <property type="match status" value="1"/>
</dbReference>
<dbReference type="PANTHER" id="PTHR36886">
    <property type="entry name" value="PROTEIN FRIGIDA-ESSENTIAL 1"/>
    <property type="match status" value="1"/>
</dbReference>
<organism evidence="2 3">
    <name type="scientific">Vanilla planifolia</name>
    <name type="common">Vanilla</name>
    <dbReference type="NCBI Taxonomy" id="51239"/>
    <lineage>
        <taxon>Eukaryota</taxon>
        <taxon>Viridiplantae</taxon>
        <taxon>Streptophyta</taxon>
        <taxon>Embryophyta</taxon>
        <taxon>Tracheophyta</taxon>
        <taxon>Spermatophyta</taxon>
        <taxon>Magnoliopsida</taxon>
        <taxon>Liliopsida</taxon>
        <taxon>Asparagales</taxon>
        <taxon>Orchidaceae</taxon>
        <taxon>Vanilloideae</taxon>
        <taxon>Vanilleae</taxon>
        <taxon>Vanilla</taxon>
    </lineage>
</organism>
<protein>
    <submittedName>
        <fullName evidence="2">Uncharacterized protein</fullName>
    </submittedName>
</protein>
<accession>A0A835RKQ5</accession>